<reference evidence="1 2" key="1">
    <citation type="submission" date="2018-05" db="EMBL/GenBank/DDBJ databases">
        <title>Coraliomargarita sinensis sp. nov., isolated from a marine solar saltern.</title>
        <authorList>
            <person name="Zhou L.Y."/>
        </authorList>
    </citation>
    <scope>NUCLEOTIDE SEQUENCE [LARGE SCALE GENOMIC DNA]</scope>
    <source>
        <strain evidence="1 2">WN38</strain>
    </source>
</reference>
<dbReference type="InParanoid" id="A0A317ZNF6"/>
<evidence type="ECO:0008006" key="3">
    <source>
        <dbReference type="Google" id="ProtNLM"/>
    </source>
</evidence>
<proteinExistence type="predicted"/>
<comment type="caution">
    <text evidence="1">The sequence shown here is derived from an EMBL/GenBank/DDBJ whole genome shotgun (WGS) entry which is preliminary data.</text>
</comment>
<name>A0A317ZNF6_9BACT</name>
<dbReference type="Proteomes" id="UP000247099">
    <property type="component" value="Unassembled WGS sequence"/>
</dbReference>
<keyword evidence="2" id="KW-1185">Reference proteome</keyword>
<organism evidence="1 2">
    <name type="scientific">Coraliomargarita sinensis</name>
    <dbReference type="NCBI Taxonomy" id="2174842"/>
    <lineage>
        <taxon>Bacteria</taxon>
        <taxon>Pseudomonadati</taxon>
        <taxon>Verrucomicrobiota</taxon>
        <taxon>Opitutia</taxon>
        <taxon>Puniceicoccales</taxon>
        <taxon>Coraliomargaritaceae</taxon>
        <taxon>Coraliomargarita</taxon>
    </lineage>
</organism>
<evidence type="ECO:0000313" key="1">
    <source>
        <dbReference type="EMBL" id="PXA05408.1"/>
    </source>
</evidence>
<gene>
    <name evidence="1" type="ORF">DDZ13_00645</name>
</gene>
<sequence>MFAMIDLVKKSMLAGVGLAVVTKDKVLESLDELVEKGKLTREEAAEMSDKIVEEGKVETEKARVEASKLFNEMLHRANVVTKDQYDALAARVTELEGRLHKEFPNGE</sequence>
<dbReference type="AlphaFoldDB" id="A0A317ZNF6"/>
<protein>
    <recommendedName>
        <fullName evidence="3">Polyhydroxyalkanoate synthesis regulator</fullName>
    </recommendedName>
</protein>
<accession>A0A317ZNF6</accession>
<evidence type="ECO:0000313" key="2">
    <source>
        <dbReference type="Proteomes" id="UP000247099"/>
    </source>
</evidence>
<dbReference type="EMBL" id="QHJQ01000001">
    <property type="protein sequence ID" value="PXA05408.1"/>
    <property type="molecule type" value="Genomic_DNA"/>
</dbReference>